<comment type="caution">
    <text evidence="1">The sequence shown here is derived from an EMBL/GenBank/DDBJ whole genome shotgun (WGS) entry which is preliminary data.</text>
</comment>
<gene>
    <name evidence="1" type="ORF">QFC19_005426</name>
</gene>
<reference evidence="1" key="1">
    <citation type="submission" date="2023-04" db="EMBL/GenBank/DDBJ databases">
        <title>Draft Genome sequencing of Naganishia species isolated from polar environments using Oxford Nanopore Technology.</title>
        <authorList>
            <person name="Leo P."/>
            <person name="Venkateswaran K."/>
        </authorList>
    </citation>
    <scope>NUCLEOTIDE SEQUENCE</scope>
    <source>
        <strain evidence="1">MNA-CCFEE 5261</strain>
    </source>
</reference>
<sequence length="309" mass="34160">MRETGPFSSPVVHGTPTPPPKPTKVLAESPKMQSPPPPKPAKVFAESSKMQSTPPDVPIGNPKYSVPLKYQGPLPLPHEQPLLQPPITQIPKETISTSKSTQAVNRRAMKAPDLIDSEGLKEGDIFTGEENEGFSRDLKEVLSKELEAGHANNLATEIHDNSKKIEALHSQLGHHRQQAVANCRNLSSHKDYLSQKVNQISNSNAELVALDKLNAGLSDKVYLNPSKAISIENIVIPDLQLVSQLYDTVAEIKATKDALNMLCGNYKSTKEIVNDNNLEWCMKYARSLGRDLYWLELTRQEISERAGMD</sequence>
<name>A0ACC2VNF2_9TREE</name>
<evidence type="ECO:0000313" key="1">
    <source>
        <dbReference type="EMBL" id="KAJ9100822.1"/>
    </source>
</evidence>
<protein>
    <submittedName>
        <fullName evidence="1">Uncharacterized protein</fullName>
    </submittedName>
</protein>
<proteinExistence type="predicted"/>
<evidence type="ECO:0000313" key="2">
    <source>
        <dbReference type="Proteomes" id="UP001241377"/>
    </source>
</evidence>
<keyword evidence="2" id="KW-1185">Reference proteome</keyword>
<dbReference type="EMBL" id="JASBWR010000061">
    <property type="protein sequence ID" value="KAJ9100822.1"/>
    <property type="molecule type" value="Genomic_DNA"/>
</dbReference>
<dbReference type="Proteomes" id="UP001241377">
    <property type="component" value="Unassembled WGS sequence"/>
</dbReference>
<accession>A0ACC2VNF2</accession>
<organism evidence="1 2">
    <name type="scientific">Naganishia cerealis</name>
    <dbReference type="NCBI Taxonomy" id="610337"/>
    <lineage>
        <taxon>Eukaryota</taxon>
        <taxon>Fungi</taxon>
        <taxon>Dikarya</taxon>
        <taxon>Basidiomycota</taxon>
        <taxon>Agaricomycotina</taxon>
        <taxon>Tremellomycetes</taxon>
        <taxon>Filobasidiales</taxon>
        <taxon>Filobasidiaceae</taxon>
        <taxon>Naganishia</taxon>
    </lineage>
</organism>